<evidence type="ECO:0000256" key="6">
    <source>
        <dbReference type="ARBA" id="ARBA00022737"/>
    </source>
</evidence>
<proteinExistence type="inferred from homology"/>
<keyword evidence="10" id="KW-1185">Reference proteome</keyword>
<evidence type="ECO:0000256" key="4">
    <source>
        <dbReference type="ARBA" id="ARBA00022679"/>
    </source>
</evidence>
<evidence type="ECO:0000256" key="3">
    <source>
        <dbReference type="ARBA" id="ARBA00022602"/>
    </source>
</evidence>
<feature type="domain" description="Prenyltransferase alpha-alpha toroid" evidence="8">
    <location>
        <begin position="7"/>
        <end position="366"/>
    </location>
</feature>
<evidence type="ECO:0000259" key="8">
    <source>
        <dbReference type="Pfam" id="PF00432"/>
    </source>
</evidence>
<dbReference type="GO" id="GO:0005953">
    <property type="term" value="C:CAAX-protein geranylgeranyltransferase complex"/>
    <property type="evidence" value="ECO:0007669"/>
    <property type="project" value="TreeGrafter"/>
</dbReference>
<keyword evidence="3" id="KW-0637">Prenyltransferase</keyword>
<dbReference type="PANTHER" id="PTHR11774">
    <property type="entry name" value="GERANYLGERANYL TRANSFERASE TYPE BETA SUBUNIT"/>
    <property type="match status" value="1"/>
</dbReference>
<name>A0A376B6P5_9ASCO</name>
<keyword evidence="7" id="KW-0862">Zinc</keyword>
<evidence type="ECO:0000313" key="10">
    <source>
        <dbReference type="Proteomes" id="UP000262825"/>
    </source>
</evidence>
<dbReference type="AlphaFoldDB" id="A0A376B6P5"/>
<gene>
    <name evidence="9" type="ORF">SCODWIG_02109</name>
</gene>
<dbReference type="PANTHER" id="PTHR11774:SF4">
    <property type="entry name" value="GERANYLGERANYL TRANSFERASE TYPE-1 SUBUNIT BETA"/>
    <property type="match status" value="1"/>
</dbReference>
<keyword evidence="6" id="KW-0677">Repeat</keyword>
<dbReference type="Pfam" id="PF00432">
    <property type="entry name" value="Prenyltrans"/>
    <property type="match status" value="1"/>
</dbReference>
<protein>
    <submittedName>
        <fullName evidence="9">Related to Geranylgeranyl transferase type-1 subunit beta</fullName>
    </submittedName>
</protein>
<evidence type="ECO:0000256" key="7">
    <source>
        <dbReference type="ARBA" id="ARBA00022833"/>
    </source>
</evidence>
<dbReference type="InterPro" id="IPR008930">
    <property type="entry name" value="Terpenoid_cyclase/PrenylTrfase"/>
</dbReference>
<evidence type="ECO:0000256" key="1">
    <source>
        <dbReference type="ARBA" id="ARBA00001947"/>
    </source>
</evidence>
<dbReference type="InterPro" id="IPR045089">
    <property type="entry name" value="PGGT1B-like"/>
</dbReference>
<dbReference type="GO" id="GO:0046872">
    <property type="term" value="F:metal ion binding"/>
    <property type="evidence" value="ECO:0007669"/>
    <property type="project" value="UniProtKB-KW"/>
</dbReference>
<evidence type="ECO:0000313" key="9">
    <source>
        <dbReference type="EMBL" id="SSD60348.1"/>
    </source>
</evidence>
<dbReference type="Proteomes" id="UP000262825">
    <property type="component" value="Unassembled WGS sequence"/>
</dbReference>
<organism evidence="9 10">
    <name type="scientific">Saccharomycodes ludwigii</name>
    <dbReference type="NCBI Taxonomy" id="36035"/>
    <lineage>
        <taxon>Eukaryota</taxon>
        <taxon>Fungi</taxon>
        <taxon>Dikarya</taxon>
        <taxon>Ascomycota</taxon>
        <taxon>Saccharomycotina</taxon>
        <taxon>Saccharomycetes</taxon>
        <taxon>Saccharomycodales</taxon>
        <taxon>Saccharomycodaceae</taxon>
        <taxon>Saccharomycodes</taxon>
    </lineage>
</organism>
<keyword evidence="4 9" id="KW-0808">Transferase</keyword>
<dbReference type="OrthoDB" id="3972076at2759"/>
<dbReference type="Gene3D" id="1.50.10.20">
    <property type="match status" value="1"/>
</dbReference>
<comment type="cofactor">
    <cofactor evidence="1">
        <name>Zn(2+)</name>
        <dbReference type="ChEBI" id="CHEBI:29105"/>
    </cofactor>
</comment>
<dbReference type="EMBL" id="UFAJ01000332">
    <property type="protein sequence ID" value="SSD60348.1"/>
    <property type="molecule type" value="Genomic_DNA"/>
</dbReference>
<dbReference type="SUPFAM" id="SSF48239">
    <property type="entry name" value="Terpenoid cyclases/Protein prenyltransferases"/>
    <property type="match status" value="1"/>
</dbReference>
<comment type="similarity">
    <text evidence="2">Belongs to the protein prenyltransferase subunit beta family.</text>
</comment>
<sequence length="381" mass="42833">MNDPRVEKKKLIRYFNRYLDIIPTVHQSSDVYKPGLIYYSLSGLSILYDNDGDYKNFVQEFKKNGSSTTIKSLFKIFDNKNDQNAIAGFIPTLTVLDTKPSNLNLSATFFSLLSLCILQEIDFLKDSDKYKIKNFVSKCQDLENTGGFVSYLDILGNPNNRLSGSQVDSIDLRFCYIAVSILYICGCKTILDYKKWIDTDKLLNFIFMDCYCKNTGGFGNGVEPHAGYTSCALGTLKLLGVKLPTTEMKNDTLSWLVHRQLTILANDSELKTDSEWYDSIDCGGFQGRENKFADTCYCFWCLNSLELLGDEMEKGSFMSLVDLKAVESYLLDVTQNKLLGGFAKNNANDPDLYHSFLGLAALALISGKFDSVLCVPKVCLK</sequence>
<dbReference type="GO" id="GO:0004662">
    <property type="term" value="F:CAAX-protein geranylgeranyltransferase activity"/>
    <property type="evidence" value="ECO:0007669"/>
    <property type="project" value="TreeGrafter"/>
</dbReference>
<evidence type="ECO:0000256" key="5">
    <source>
        <dbReference type="ARBA" id="ARBA00022723"/>
    </source>
</evidence>
<accession>A0A376B6P5</accession>
<dbReference type="VEuPathDB" id="FungiDB:SCODWIG_02109"/>
<evidence type="ECO:0000256" key="2">
    <source>
        <dbReference type="ARBA" id="ARBA00010497"/>
    </source>
</evidence>
<dbReference type="InterPro" id="IPR001330">
    <property type="entry name" value="Prenyltrans"/>
</dbReference>
<keyword evidence="5" id="KW-0479">Metal-binding</keyword>
<reference evidence="10" key="1">
    <citation type="submission" date="2018-06" db="EMBL/GenBank/DDBJ databases">
        <authorList>
            <person name="Guldener U."/>
        </authorList>
    </citation>
    <scope>NUCLEOTIDE SEQUENCE [LARGE SCALE GENOMIC DNA]</scope>
    <source>
        <strain evidence="10">UTAD17</strain>
    </source>
</reference>